<dbReference type="InterPro" id="IPR024064">
    <property type="entry name" value="FdhE-like_sf"/>
</dbReference>
<dbReference type="EMBL" id="SOBK01000001">
    <property type="protein sequence ID" value="TDT91772.1"/>
    <property type="molecule type" value="Genomic_DNA"/>
</dbReference>
<dbReference type="Proteomes" id="UP000295506">
    <property type="component" value="Unassembled WGS sequence"/>
</dbReference>
<dbReference type="OrthoDB" id="9811074at2"/>
<dbReference type="Gene3D" id="3.90.1670.10">
    <property type="entry name" value="FdhE-like domain"/>
    <property type="match status" value="1"/>
</dbReference>
<dbReference type="GO" id="GO:0051604">
    <property type="term" value="P:protein maturation"/>
    <property type="evidence" value="ECO:0007669"/>
    <property type="project" value="TreeGrafter"/>
</dbReference>
<proteinExistence type="predicted"/>
<dbReference type="RefSeq" id="WP_066801787.1">
    <property type="nucleotide sequence ID" value="NZ_CP014206.1"/>
</dbReference>
<dbReference type="EMBL" id="CP014206">
    <property type="protein sequence ID" value="AMK10786.1"/>
    <property type="molecule type" value="Genomic_DNA"/>
</dbReference>
<accession>A0A126QLW0</accession>
<sequence length="304" mass="32335">MTMTTALARIESTVEGIRTRDAAYHPLTERFGPLFIMGERAREAARNQGLLVPDVDEARLADGVPVLTGLDLTPWGEALTKSAGLLLPVIVKTLALAPDHAERLRELLLAPGKTAELLRSRLDGGPDRLVDPAISAGITPTAALPFAVDAASGPVLGCLAESVGGKLAGITWERGHCPVCGSAPSIAQLAPPDSGQSEYLVGGGGKKFLHCSLCGHDWHFSRTACAACGNADDKTRELLFVDGARHERIEACRACGSYLLCVDLRDYAERPDPDVLQLGLIHLDILARKQALNPLANTLWNTLT</sequence>
<dbReference type="Proteomes" id="UP000055611">
    <property type="component" value="Chromosome"/>
</dbReference>
<dbReference type="GO" id="GO:0008199">
    <property type="term" value="F:ferric iron binding"/>
    <property type="evidence" value="ECO:0007669"/>
    <property type="project" value="TreeGrafter"/>
</dbReference>
<evidence type="ECO:0000313" key="3">
    <source>
        <dbReference type="Proteomes" id="UP000055611"/>
    </source>
</evidence>
<dbReference type="GO" id="GO:0005829">
    <property type="term" value="C:cytosol"/>
    <property type="evidence" value="ECO:0007669"/>
    <property type="project" value="TreeGrafter"/>
</dbReference>
<dbReference type="SUPFAM" id="SSF144020">
    <property type="entry name" value="FdhE-like"/>
    <property type="match status" value="1"/>
</dbReference>
<keyword evidence="3" id="KW-1185">Reference proteome</keyword>
<dbReference type="PANTHER" id="PTHR37689">
    <property type="entry name" value="PROTEIN FDHE"/>
    <property type="match status" value="1"/>
</dbReference>
<evidence type="ECO:0000313" key="2">
    <source>
        <dbReference type="EMBL" id="TDT91772.1"/>
    </source>
</evidence>
<evidence type="ECO:0000313" key="1">
    <source>
        <dbReference type="EMBL" id="AMK10786.1"/>
    </source>
</evidence>
<dbReference type="PANTHER" id="PTHR37689:SF1">
    <property type="entry name" value="PROTEIN FDHE"/>
    <property type="match status" value="1"/>
</dbReference>
<reference evidence="1 3" key="1">
    <citation type="journal article" date="2016" name="Front. Microbiol.">
        <title>Genome Sequence of the Piezophilic, Mesophilic Sulfate-Reducing Bacterium Desulfovibrio indicus J2T.</title>
        <authorList>
            <person name="Cao J."/>
            <person name="Maignien L."/>
            <person name="Shao Z."/>
            <person name="Alain K."/>
            <person name="Jebbar M."/>
        </authorList>
    </citation>
    <scope>NUCLEOTIDE SEQUENCE [LARGE SCALE GENOMIC DNA]</scope>
    <source>
        <strain evidence="1 3">J2</strain>
    </source>
</reference>
<gene>
    <name evidence="1" type="ORF">AWY79_06515</name>
    <name evidence="2" type="ORF">EDC59_101172</name>
</gene>
<dbReference type="InterPro" id="IPR006452">
    <property type="entry name" value="Formate_DH_accessory"/>
</dbReference>
<dbReference type="KEGG" id="dej:AWY79_06515"/>
<protein>
    <submittedName>
        <fullName evidence="2">FdhE protein</fullName>
    </submittedName>
</protein>
<organism evidence="2 4">
    <name type="scientific">Pseudodesulfovibrio indicus</name>
    <dbReference type="NCBI Taxonomy" id="1716143"/>
    <lineage>
        <taxon>Bacteria</taxon>
        <taxon>Pseudomonadati</taxon>
        <taxon>Thermodesulfobacteriota</taxon>
        <taxon>Desulfovibrionia</taxon>
        <taxon>Desulfovibrionales</taxon>
        <taxon>Desulfovibrionaceae</taxon>
    </lineage>
</organism>
<dbReference type="AlphaFoldDB" id="A0A126QLW0"/>
<evidence type="ECO:0000313" key="4">
    <source>
        <dbReference type="Proteomes" id="UP000295506"/>
    </source>
</evidence>
<name>A0A126QLW0_9BACT</name>
<dbReference type="CDD" id="cd16341">
    <property type="entry name" value="FdhE"/>
    <property type="match status" value="1"/>
</dbReference>
<reference evidence="2 4" key="2">
    <citation type="submission" date="2019-03" db="EMBL/GenBank/DDBJ databases">
        <title>Genomic Encyclopedia of Type Strains, Phase IV (KMG-IV): sequencing the most valuable type-strain genomes for metagenomic binning, comparative biology and taxonomic classification.</title>
        <authorList>
            <person name="Goeker M."/>
        </authorList>
    </citation>
    <scope>NUCLEOTIDE SEQUENCE [LARGE SCALE GENOMIC DNA]</scope>
    <source>
        <strain evidence="2 4">DSM 101483</strain>
    </source>
</reference>